<keyword evidence="3" id="KW-1185">Reference proteome</keyword>
<proteinExistence type="predicted"/>
<protein>
    <recommendedName>
        <fullName evidence="1">SnoaL-like domain-containing protein</fullName>
    </recommendedName>
</protein>
<dbReference type="RefSeq" id="WP_188881241.1">
    <property type="nucleotide sequence ID" value="NZ_BMPF01000002.1"/>
</dbReference>
<evidence type="ECO:0000313" key="3">
    <source>
        <dbReference type="Proteomes" id="UP000628840"/>
    </source>
</evidence>
<comment type="caution">
    <text evidence="2">The sequence shown here is derived from an EMBL/GenBank/DDBJ whole genome shotgun (WGS) entry which is preliminary data.</text>
</comment>
<dbReference type="Proteomes" id="UP000628840">
    <property type="component" value="Unassembled WGS sequence"/>
</dbReference>
<organism evidence="2 3">
    <name type="scientific">Halarchaeum grantii</name>
    <dbReference type="NCBI Taxonomy" id="1193105"/>
    <lineage>
        <taxon>Archaea</taxon>
        <taxon>Methanobacteriati</taxon>
        <taxon>Methanobacteriota</taxon>
        <taxon>Stenosarchaea group</taxon>
        <taxon>Halobacteria</taxon>
        <taxon>Halobacteriales</taxon>
        <taxon>Halobacteriaceae</taxon>
    </lineage>
</organism>
<evidence type="ECO:0000313" key="2">
    <source>
        <dbReference type="EMBL" id="GGL31162.1"/>
    </source>
</evidence>
<reference evidence="2 3" key="1">
    <citation type="journal article" date="2019" name="Int. J. Syst. Evol. Microbiol.">
        <title>The Global Catalogue of Microorganisms (GCM) 10K type strain sequencing project: providing services to taxonomists for standard genome sequencing and annotation.</title>
        <authorList>
            <consortium name="The Broad Institute Genomics Platform"/>
            <consortium name="The Broad Institute Genome Sequencing Center for Infectious Disease"/>
            <person name="Wu L."/>
            <person name="Ma J."/>
        </authorList>
    </citation>
    <scope>NUCLEOTIDE SEQUENCE [LARGE SCALE GENOMIC DNA]</scope>
    <source>
        <strain evidence="2 3">JCM 19585</strain>
    </source>
</reference>
<dbReference type="OrthoDB" id="145984at2157"/>
<feature type="domain" description="SnoaL-like" evidence="1">
    <location>
        <begin position="10"/>
        <end position="107"/>
    </location>
</feature>
<dbReference type="Gene3D" id="3.10.450.50">
    <property type="match status" value="1"/>
</dbReference>
<evidence type="ECO:0000259" key="1">
    <source>
        <dbReference type="Pfam" id="PF12680"/>
    </source>
</evidence>
<dbReference type="AlphaFoldDB" id="A0A830F930"/>
<sequence length="119" mass="13327">MVGNADPEAARRYYELVDDEDYDGLVGLFSPDVVYERPGQPPIEGLSELRAFYETGRPLSEGEHTVHTVVAEGDTVAVRGSFEGVQDGERVAFGFADFHEFDDEGFIIHRHTYTDRDTV</sequence>
<dbReference type="Pfam" id="PF12680">
    <property type="entry name" value="SnoaL_2"/>
    <property type="match status" value="1"/>
</dbReference>
<name>A0A830F930_9EURY</name>
<dbReference type="SUPFAM" id="SSF54427">
    <property type="entry name" value="NTF2-like"/>
    <property type="match status" value="1"/>
</dbReference>
<dbReference type="InterPro" id="IPR037401">
    <property type="entry name" value="SnoaL-like"/>
</dbReference>
<dbReference type="InterPro" id="IPR032710">
    <property type="entry name" value="NTF2-like_dom_sf"/>
</dbReference>
<gene>
    <name evidence="2" type="ORF">GCM10009037_13620</name>
</gene>
<dbReference type="EMBL" id="BMPF01000002">
    <property type="protein sequence ID" value="GGL31162.1"/>
    <property type="molecule type" value="Genomic_DNA"/>
</dbReference>
<accession>A0A830F930</accession>